<evidence type="ECO:0000256" key="1">
    <source>
        <dbReference type="SAM" id="MobiDB-lite"/>
    </source>
</evidence>
<dbReference type="AlphaFoldDB" id="A0A4Z2ELJ8"/>
<feature type="region of interest" description="Disordered" evidence="1">
    <location>
        <begin position="42"/>
        <end position="61"/>
    </location>
</feature>
<protein>
    <submittedName>
        <fullName evidence="2">Uncharacterized protein</fullName>
    </submittedName>
</protein>
<dbReference type="EMBL" id="SRLO01005907">
    <property type="protein sequence ID" value="TNN29232.1"/>
    <property type="molecule type" value="Genomic_DNA"/>
</dbReference>
<proteinExistence type="predicted"/>
<organism evidence="2 3">
    <name type="scientific">Liparis tanakae</name>
    <name type="common">Tanaka's snailfish</name>
    <dbReference type="NCBI Taxonomy" id="230148"/>
    <lineage>
        <taxon>Eukaryota</taxon>
        <taxon>Metazoa</taxon>
        <taxon>Chordata</taxon>
        <taxon>Craniata</taxon>
        <taxon>Vertebrata</taxon>
        <taxon>Euteleostomi</taxon>
        <taxon>Actinopterygii</taxon>
        <taxon>Neopterygii</taxon>
        <taxon>Teleostei</taxon>
        <taxon>Neoteleostei</taxon>
        <taxon>Acanthomorphata</taxon>
        <taxon>Eupercaria</taxon>
        <taxon>Perciformes</taxon>
        <taxon>Cottioidei</taxon>
        <taxon>Cottales</taxon>
        <taxon>Liparidae</taxon>
        <taxon>Liparis</taxon>
    </lineage>
</organism>
<accession>A0A4Z2ELJ8</accession>
<keyword evidence="3" id="KW-1185">Reference proteome</keyword>
<gene>
    <name evidence="2" type="ORF">EYF80_060621</name>
</gene>
<evidence type="ECO:0000313" key="2">
    <source>
        <dbReference type="EMBL" id="TNN29232.1"/>
    </source>
</evidence>
<dbReference type="Proteomes" id="UP000314294">
    <property type="component" value="Unassembled WGS sequence"/>
</dbReference>
<name>A0A4Z2ELJ8_9TELE</name>
<feature type="compositionally biased region" description="Low complexity" evidence="1">
    <location>
        <begin position="42"/>
        <end position="56"/>
    </location>
</feature>
<reference evidence="2 3" key="1">
    <citation type="submission" date="2019-03" db="EMBL/GenBank/DDBJ databases">
        <title>First draft genome of Liparis tanakae, snailfish: a comprehensive survey of snailfish specific genes.</title>
        <authorList>
            <person name="Kim W."/>
            <person name="Song I."/>
            <person name="Jeong J.-H."/>
            <person name="Kim D."/>
            <person name="Kim S."/>
            <person name="Ryu S."/>
            <person name="Song J.Y."/>
            <person name="Lee S.K."/>
        </authorList>
    </citation>
    <scope>NUCLEOTIDE SEQUENCE [LARGE SCALE GENOMIC DNA]</scope>
    <source>
        <tissue evidence="2">Muscle</tissue>
    </source>
</reference>
<comment type="caution">
    <text evidence="2">The sequence shown here is derived from an EMBL/GenBank/DDBJ whole genome shotgun (WGS) entry which is preliminary data.</text>
</comment>
<feature type="region of interest" description="Disordered" evidence="1">
    <location>
        <begin position="67"/>
        <end position="95"/>
    </location>
</feature>
<sequence length="95" mass="10165">MSIRCDSLPPVDWTTGSLSGLRQSPSEADTVKVYVVPQCSPCSRQPSSVPGSQVSSAADTPTLYTRLHTRPSNTHDVSLDEHVKRLPTSSTAAAR</sequence>
<evidence type="ECO:0000313" key="3">
    <source>
        <dbReference type="Proteomes" id="UP000314294"/>
    </source>
</evidence>